<evidence type="ECO:0000313" key="2">
    <source>
        <dbReference type="Proteomes" id="UP000017170"/>
    </source>
</evidence>
<organism evidence="1 2">
    <name type="scientific">Alkalihalophilus marmarensis DSM 21297</name>
    <dbReference type="NCBI Taxonomy" id="1188261"/>
    <lineage>
        <taxon>Bacteria</taxon>
        <taxon>Bacillati</taxon>
        <taxon>Bacillota</taxon>
        <taxon>Bacilli</taxon>
        <taxon>Bacillales</taxon>
        <taxon>Bacillaceae</taxon>
        <taxon>Alkalihalophilus</taxon>
    </lineage>
</organism>
<dbReference type="Proteomes" id="UP000017170">
    <property type="component" value="Unassembled WGS sequence"/>
</dbReference>
<keyword evidence="2" id="KW-1185">Reference proteome</keyword>
<accession>U6SMC1</accession>
<dbReference type="PATRIC" id="fig|1188261.3.peg.2264"/>
<name>U6SMC1_9BACI</name>
<dbReference type="RefSeq" id="WP_022628471.1">
    <property type="nucleotide sequence ID" value="NZ_ATAE01000031.1"/>
</dbReference>
<comment type="caution">
    <text evidence="1">The sequence shown here is derived from an EMBL/GenBank/DDBJ whole genome shotgun (WGS) entry which is preliminary data.</text>
</comment>
<protein>
    <submittedName>
        <fullName evidence="1">Uncharacterized protein</fullName>
    </submittedName>
</protein>
<reference evidence="1 2" key="1">
    <citation type="journal article" date="2013" name="Genome Announc.">
        <title>Genome Sequence of the Extreme Obligate Alkaliphile Bacillus marmarensis Strain DSM 21297.</title>
        <authorList>
            <person name="Wernick D.G."/>
            <person name="Choi K.Y."/>
            <person name="Tat C.A."/>
            <person name="Lafontaine Rivera J.G."/>
            <person name="Liao J.C."/>
        </authorList>
    </citation>
    <scope>NUCLEOTIDE SEQUENCE [LARGE SCALE GENOMIC DNA]</scope>
    <source>
        <strain evidence="1 2">DSM 21297</strain>
    </source>
</reference>
<evidence type="ECO:0000313" key="1">
    <source>
        <dbReference type="EMBL" id="ERN52839.1"/>
    </source>
</evidence>
<dbReference type="EMBL" id="ATAE01000031">
    <property type="protein sequence ID" value="ERN52839.1"/>
    <property type="molecule type" value="Genomic_DNA"/>
</dbReference>
<gene>
    <name evidence="1" type="ORF">A33I_14200</name>
</gene>
<proteinExistence type="predicted"/>
<sequence>MKRRITANFFYVSEAEEYPRTIDDLLNLQKGVIDSGKVDNVEAGGHVLRITYIEKMQRDDHTDRHWWVGILEKLDTSSEGEIANLDGKRTAYATKPDEGTIVNTGFAYYPFTQTLVLHKKTGGVNDKVFGVYLRKLIRQTGIIPEKSSKFIIELIPDLKKLFRLENAHNIKFFEYTYKMPENAAGVQKEQRPILGDIYLARKLKADKITVRLSAKDGLEVLDTIAKAKNIIQISKKDDISTLKAISEHNGIEEPLDLINEKLTDYLDVELAKNKKETPTLVMETINNIFKKQRRLLETMYINKD</sequence>
<dbReference type="AlphaFoldDB" id="U6SMC1"/>